<dbReference type="GO" id="GO:0009011">
    <property type="term" value="F:alpha-1,4-glucan glucosyltransferase (ADP-glucose donor) activity"/>
    <property type="evidence" value="ECO:0007669"/>
    <property type="project" value="UniProtKB-EC"/>
</dbReference>
<name>A0A3B0T7T4_9ZZZZ</name>
<organism evidence="4">
    <name type="scientific">hydrothermal vent metagenome</name>
    <dbReference type="NCBI Taxonomy" id="652676"/>
    <lineage>
        <taxon>unclassified sequences</taxon>
        <taxon>metagenomes</taxon>
        <taxon>ecological metagenomes</taxon>
    </lineage>
</organism>
<protein>
    <submittedName>
        <fullName evidence="4">Glycogen synthase, ADP-glucose transglucosylase</fullName>
        <ecNumber evidence="4">2.4.1.21</ecNumber>
    </submittedName>
</protein>
<dbReference type="SUPFAM" id="SSF53756">
    <property type="entry name" value="UDP-Glycosyltransferase/glycogen phosphorylase"/>
    <property type="match status" value="1"/>
</dbReference>
<evidence type="ECO:0000256" key="2">
    <source>
        <dbReference type="ARBA" id="ARBA00022679"/>
    </source>
</evidence>
<dbReference type="InterPro" id="IPR013534">
    <property type="entry name" value="Starch_synth_cat_dom"/>
</dbReference>
<sequence>MHICFFSSEVFPFAKTGGLADVSAALPKALTDLGEHVTIFMPRYRCVELADKEIVRLSECAVRKKLTNLLDIIFIEHEGYFNRDGLYGNNSEDHPDNLERFNYFCIQCLELIKSEHLKVDIVHCHDWQTALIPVYLKTKYSNDSVFAQTKSILTIHNLAFQGLFSNEEFNCLESKVELEQGSDFEYFDQISLLKAGVLASDLVSTVSPQYALEILESELGFGFDPVFASRSDKVHGILNGLDQDIWNPSD</sequence>
<feature type="non-terminal residue" evidence="4">
    <location>
        <position position="250"/>
    </location>
</feature>
<dbReference type="Pfam" id="PF08323">
    <property type="entry name" value="Glyco_transf_5"/>
    <property type="match status" value="1"/>
</dbReference>
<reference evidence="4" key="1">
    <citation type="submission" date="2018-06" db="EMBL/GenBank/DDBJ databases">
        <authorList>
            <person name="Zhirakovskaya E."/>
        </authorList>
    </citation>
    <scope>NUCLEOTIDE SEQUENCE</scope>
</reference>
<keyword evidence="1 4" id="KW-0328">Glycosyltransferase</keyword>
<dbReference type="EMBL" id="UOEN01000221">
    <property type="protein sequence ID" value="VAW14485.1"/>
    <property type="molecule type" value="Genomic_DNA"/>
</dbReference>
<dbReference type="Gene3D" id="3.40.50.2000">
    <property type="entry name" value="Glycogen Phosphorylase B"/>
    <property type="match status" value="1"/>
</dbReference>
<evidence type="ECO:0000259" key="3">
    <source>
        <dbReference type="Pfam" id="PF08323"/>
    </source>
</evidence>
<dbReference type="PANTHER" id="PTHR45825:SF11">
    <property type="entry name" value="ALPHA AMYLASE DOMAIN-CONTAINING PROTEIN"/>
    <property type="match status" value="1"/>
</dbReference>
<proteinExistence type="predicted"/>
<keyword evidence="2 4" id="KW-0808">Transferase</keyword>
<dbReference type="AlphaFoldDB" id="A0A3B0T7T4"/>
<accession>A0A3B0T7T4</accession>
<feature type="domain" description="Starch synthase catalytic" evidence="3">
    <location>
        <begin position="2"/>
        <end position="227"/>
    </location>
</feature>
<evidence type="ECO:0000313" key="4">
    <source>
        <dbReference type="EMBL" id="VAW14485.1"/>
    </source>
</evidence>
<dbReference type="PANTHER" id="PTHR45825">
    <property type="entry name" value="GRANULE-BOUND STARCH SYNTHASE 1, CHLOROPLASTIC/AMYLOPLASTIC"/>
    <property type="match status" value="1"/>
</dbReference>
<gene>
    <name evidence="4" type="ORF">MNBD_BACTEROID05-1073</name>
</gene>
<evidence type="ECO:0000256" key="1">
    <source>
        <dbReference type="ARBA" id="ARBA00022676"/>
    </source>
</evidence>
<dbReference type="EC" id="2.4.1.21" evidence="4"/>